<dbReference type="EMBL" id="QGBI01000018">
    <property type="protein sequence ID" value="MBX3891829.1"/>
    <property type="molecule type" value="Genomic_DNA"/>
</dbReference>
<sequence>MSQFSVNHVDYIAGAFAVAAIFIAAEVLLLARRWRTANRTDLHLDGGDQ</sequence>
<organism evidence="2 3">
    <name type="scientific">Ralstonia pickettii</name>
    <name type="common">Burkholderia pickettii</name>
    <dbReference type="NCBI Taxonomy" id="329"/>
    <lineage>
        <taxon>Bacteria</taxon>
        <taxon>Pseudomonadati</taxon>
        <taxon>Pseudomonadota</taxon>
        <taxon>Betaproteobacteria</taxon>
        <taxon>Burkholderiales</taxon>
        <taxon>Burkholderiaceae</taxon>
        <taxon>Ralstonia</taxon>
    </lineage>
</organism>
<evidence type="ECO:0008006" key="4">
    <source>
        <dbReference type="Google" id="ProtNLM"/>
    </source>
</evidence>
<feature type="transmembrane region" description="Helical" evidence="1">
    <location>
        <begin position="12"/>
        <end position="31"/>
    </location>
</feature>
<dbReference type="Proteomes" id="UP001199322">
    <property type="component" value="Unassembled WGS sequence"/>
</dbReference>
<gene>
    <name evidence="2" type="ORF">DEE74_18360</name>
</gene>
<keyword evidence="1" id="KW-0812">Transmembrane</keyword>
<evidence type="ECO:0000313" key="2">
    <source>
        <dbReference type="EMBL" id="MBX3891829.1"/>
    </source>
</evidence>
<evidence type="ECO:0000313" key="3">
    <source>
        <dbReference type="Proteomes" id="UP001199322"/>
    </source>
</evidence>
<name>A0AAW4Q6X0_RALPI</name>
<reference evidence="2" key="1">
    <citation type="submission" date="2018-06" db="EMBL/GenBank/DDBJ databases">
        <authorList>
            <person name="O'Rourke A."/>
        </authorList>
    </citation>
    <scope>NUCLEOTIDE SEQUENCE</scope>
    <source>
        <strain evidence="2">132550021-3</strain>
    </source>
</reference>
<keyword evidence="1" id="KW-0472">Membrane</keyword>
<comment type="caution">
    <text evidence="2">The sequence shown here is derived from an EMBL/GenBank/DDBJ whole genome shotgun (WGS) entry which is preliminary data.</text>
</comment>
<accession>A0AAW4Q6X0</accession>
<protein>
    <recommendedName>
        <fullName evidence="4">Heme exporter protein D</fullName>
    </recommendedName>
</protein>
<dbReference type="AlphaFoldDB" id="A0AAW4Q6X0"/>
<evidence type="ECO:0000256" key="1">
    <source>
        <dbReference type="SAM" id="Phobius"/>
    </source>
</evidence>
<keyword evidence="1" id="KW-1133">Transmembrane helix</keyword>
<dbReference type="RefSeq" id="WP_165835783.1">
    <property type="nucleotide sequence ID" value="NZ_JACBXL010000005.1"/>
</dbReference>
<proteinExistence type="predicted"/>